<feature type="region of interest" description="Disordered" evidence="2">
    <location>
        <begin position="94"/>
        <end position="113"/>
    </location>
</feature>
<reference evidence="5" key="1">
    <citation type="journal article" date="2023" name="Commun. Biol.">
        <title>Genome analysis of Parmales, the sister group of diatoms, reveals the evolutionary specialization of diatoms from phago-mixotrophs to photoautotrophs.</title>
        <authorList>
            <person name="Ban H."/>
            <person name="Sato S."/>
            <person name="Yoshikawa S."/>
            <person name="Yamada K."/>
            <person name="Nakamura Y."/>
            <person name="Ichinomiya M."/>
            <person name="Sato N."/>
            <person name="Blanc-Mathieu R."/>
            <person name="Endo H."/>
            <person name="Kuwata A."/>
            <person name="Ogata H."/>
        </authorList>
    </citation>
    <scope>NUCLEOTIDE SEQUENCE [LARGE SCALE GENOMIC DNA]</scope>
</reference>
<organism evidence="4 5">
    <name type="scientific">Triparma laevis f. inornata</name>
    <dbReference type="NCBI Taxonomy" id="1714386"/>
    <lineage>
        <taxon>Eukaryota</taxon>
        <taxon>Sar</taxon>
        <taxon>Stramenopiles</taxon>
        <taxon>Ochrophyta</taxon>
        <taxon>Bolidophyceae</taxon>
        <taxon>Parmales</taxon>
        <taxon>Triparmaceae</taxon>
        <taxon>Triparma</taxon>
    </lineage>
</organism>
<proteinExistence type="predicted"/>
<feature type="compositionally biased region" description="Basic and acidic residues" evidence="2">
    <location>
        <begin position="565"/>
        <end position="590"/>
    </location>
</feature>
<evidence type="ECO:0000313" key="5">
    <source>
        <dbReference type="Proteomes" id="UP001162640"/>
    </source>
</evidence>
<dbReference type="Gene3D" id="1.25.40.20">
    <property type="entry name" value="Ankyrin repeat-containing domain"/>
    <property type="match status" value="1"/>
</dbReference>
<keyword evidence="1" id="KW-0862">Zinc</keyword>
<dbReference type="Pfam" id="PF00642">
    <property type="entry name" value="zf-CCCH"/>
    <property type="match status" value="1"/>
</dbReference>
<feature type="compositionally biased region" description="Basic and acidic residues" evidence="2">
    <location>
        <begin position="1160"/>
        <end position="1190"/>
    </location>
</feature>
<keyword evidence="1" id="KW-0863">Zinc-finger</keyword>
<dbReference type="PROSITE" id="PS50103">
    <property type="entry name" value="ZF_C3H1"/>
    <property type="match status" value="1"/>
</dbReference>
<accession>A0A9W7BFD1</accession>
<feature type="region of interest" description="Disordered" evidence="2">
    <location>
        <begin position="1150"/>
        <end position="1216"/>
    </location>
</feature>
<feature type="zinc finger region" description="C3H1-type" evidence="1">
    <location>
        <begin position="1298"/>
        <end position="1325"/>
    </location>
</feature>
<dbReference type="InterPro" id="IPR036770">
    <property type="entry name" value="Ankyrin_rpt-contain_sf"/>
</dbReference>
<evidence type="ECO:0000256" key="2">
    <source>
        <dbReference type="SAM" id="MobiDB-lite"/>
    </source>
</evidence>
<name>A0A9W7BFD1_9STRA</name>
<protein>
    <recommendedName>
        <fullName evidence="3">C3H1-type domain-containing protein</fullName>
    </recommendedName>
</protein>
<dbReference type="SMART" id="SM00356">
    <property type="entry name" value="ZnF_C3H1"/>
    <property type="match status" value="2"/>
</dbReference>
<dbReference type="EMBL" id="BLQM01000436">
    <property type="protein sequence ID" value="GMH89744.1"/>
    <property type="molecule type" value="Genomic_DNA"/>
</dbReference>
<feature type="compositionally biased region" description="Low complexity" evidence="2">
    <location>
        <begin position="255"/>
        <end position="267"/>
    </location>
</feature>
<dbReference type="SUPFAM" id="SSF48403">
    <property type="entry name" value="Ankyrin repeat"/>
    <property type="match status" value="1"/>
</dbReference>
<evidence type="ECO:0000313" key="4">
    <source>
        <dbReference type="EMBL" id="GMH89744.1"/>
    </source>
</evidence>
<keyword evidence="1" id="KW-0479">Metal-binding</keyword>
<feature type="compositionally biased region" description="Low complexity" evidence="2">
    <location>
        <begin position="1191"/>
        <end position="1202"/>
    </location>
</feature>
<feature type="region of interest" description="Disordered" evidence="2">
    <location>
        <begin position="233"/>
        <end position="288"/>
    </location>
</feature>
<comment type="caution">
    <text evidence="4">The sequence shown here is derived from an EMBL/GenBank/DDBJ whole genome shotgun (WGS) entry which is preliminary data.</text>
</comment>
<dbReference type="GO" id="GO:0008270">
    <property type="term" value="F:zinc ion binding"/>
    <property type="evidence" value="ECO:0007669"/>
    <property type="project" value="UniProtKB-KW"/>
</dbReference>
<dbReference type="Gene3D" id="3.30.1370.210">
    <property type="match status" value="1"/>
</dbReference>
<evidence type="ECO:0000259" key="3">
    <source>
        <dbReference type="PROSITE" id="PS50103"/>
    </source>
</evidence>
<dbReference type="Proteomes" id="UP001162640">
    <property type="component" value="Unassembled WGS sequence"/>
</dbReference>
<sequence length="1502" mass="167087">MSHGKRICKWDLLLSDDGFSYLAQFVGDTGLRGQASNNISAEDFEIGLHDTRDPTTDEITGITVVTKYTDKGYHVQPMFEKEIQTNQQFFTEPRLAPDVTPDPDGQNEPSDFTKSVIEPKLNFEVDFRTDGKLGIQVTDYLMKDGDDEYTIPVLAVTTETEGMIPKALEESYKGDLKFLDGKVRILISFDDDPVTNKASVAKVREGKGKCKVWFGKRFDAISEGPDQNLLKQVSKKKKKKKKEKEEEAPIEEETTTATTTMTTSSAPAPAPAAAPAPSAPIEKEKSAPIKKKALDTNTVYVSLNPKTKDRYAQQFGGLSDVSASDIFKIIQVKNSSNAPAASLDGATVMLKRILPLPTPSRPATALSTSFQPWLIADEIEEVELVFNNGDWIGAKLGLTFTRDGNDYSRDGRLLEIKNSCKPSETGGMQQFESLCLHNKKNPTEYTAIKAIGYGTRKVDQPLSSNAEITNGLQPFSKNSRDAEMPFKIKFVFYPREPTSAQHSTHRKQLSTGFGSAAMGGYGQPARANPNNNNSNSAAGFNAQLAKIAAEKMKLDAEKAKFEAKLRQEEKARAEREERERAQKRGREHPPSKWQPPAFQPSPQQTPEQFFFGRIQELLVKKYPNERRLNTSQIHVRPSAPAAPKILREANAAKKKKNISFIQNVIPPVTGCLVIDAIANPEELPDDGLNILAEGTFNSSMDAFELKLAPDVINGPRRELRDVNGKRAQQIAQYRRNMESHAFSDEPAYLNEPCQGIEGTGCNSSSSSNRVKCKNCWICRKCCGGSEGKVENLCAFTPAGAVQGQFRMNAVTLFGRDSRLKRKPGQEKRKGLQRLGVLDTVITRAFEEKIDPDFFCKQQGVAIEIDVFSDACDGSCNFDRVAGNWCEECSVPNPHSPSEDQTGYYKMFSRKDDKRRSTADFEPAFGLLKAHAGENGECNEDTRSLVNFGKNGTGETLLHAAALHGKLSVVKELVVKWKADPSKITTYTGGQANKTAIDFAKEWPDSPTHKEVVDFLTKVQQFEDSLDALLGLSMAIGDQIYEELFVILLEDVEKGYYPIHMSTCSESRLAGNNANGGETLLHAVCICESPIALGRVIDEFGSDEIDLFSIKDNKGFTPLARTQSDGFRTCAQQKIEKHAAAMEELRQAEKLKKEKAKREKAKKEKAERDKKRLLEAESGRSESRETIRSRESSVTSPSRRASPTSPPRSSPGAIAGAARKNTIEKCAYFPRRNCNPATCNFIHSFSSQSFLERVKLPEDLRPRMGHFTIQGFKETEFEKLLPAFRFRVRRSGNPDGDSMEKIVPCNDWEAGGCPRGHNCNFAHIAHPPHPYDINSPFHIVHPKCFDAERTIESDIARYYWVELGLKINADPGRSVLFQEKWMEDGRMRYSGCFVCPLSGTCFFSVGGGPNGLNNPCAAILVDGYYWHVNRFCAVKSALWFALKMLEEKGVPKPCIHVGMVAMNRSLRGLWLDKHGKPAFSTYCGSGEYLLDFLKTLHEQVWLN</sequence>
<feature type="compositionally biased region" description="Basic residues" evidence="2">
    <location>
        <begin position="233"/>
        <end position="242"/>
    </location>
</feature>
<feature type="region of interest" description="Disordered" evidence="2">
    <location>
        <begin position="565"/>
        <end position="605"/>
    </location>
</feature>
<dbReference type="InterPro" id="IPR000571">
    <property type="entry name" value="Znf_CCCH"/>
</dbReference>
<feature type="compositionally biased region" description="Pro residues" evidence="2">
    <location>
        <begin position="268"/>
        <end position="278"/>
    </location>
</feature>
<feature type="domain" description="C3H1-type" evidence="3">
    <location>
        <begin position="1298"/>
        <end position="1325"/>
    </location>
</feature>
<evidence type="ECO:0000256" key="1">
    <source>
        <dbReference type="PROSITE-ProRule" id="PRU00723"/>
    </source>
</evidence>
<gene>
    <name evidence="4" type="ORF">TL16_g11549</name>
</gene>